<dbReference type="InterPro" id="IPR042171">
    <property type="entry name" value="Acyl-CoA_hotdog"/>
</dbReference>
<comment type="caution">
    <text evidence="3">The sequence shown here is derived from an EMBL/GenBank/DDBJ whole genome shotgun (WGS) entry which is preliminary data.</text>
</comment>
<dbReference type="Proteomes" id="UP000024942">
    <property type="component" value="Unassembled WGS sequence"/>
</dbReference>
<organism evidence="3 4">
    <name type="scientific">Hyphomonas oceanitis SCH89</name>
    <dbReference type="NCBI Taxonomy" id="1280953"/>
    <lineage>
        <taxon>Bacteria</taxon>
        <taxon>Pseudomonadati</taxon>
        <taxon>Pseudomonadota</taxon>
        <taxon>Alphaproteobacteria</taxon>
        <taxon>Hyphomonadales</taxon>
        <taxon>Hyphomonadaceae</taxon>
        <taxon>Hyphomonas</taxon>
    </lineage>
</organism>
<dbReference type="eggNOG" id="COG2050">
    <property type="taxonomic scope" value="Bacteria"/>
</dbReference>
<gene>
    <name evidence="3" type="ORF">HOC_07589</name>
</gene>
<protein>
    <recommendedName>
        <fullName evidence="5">Acyl-CoA thioesterase</fullName>
    </recommendedName>
</protein>
<reference evidence="3 4" key="1">
    <citation type="journal article" date="2014" name="Antonie Van Leeuwenhoek">
        <title>Hyphomonas beringensis sp. nov. and Hyphomonas chukchiensis sp. nov., isolated from surface seawater of the Bering Sea and Chukchi Sea.</title>
        <authorList>
            <person name="Li C."/>
            <person name="Lai Q."/>
            <person name="Li G."/>
            <person name="Dong C."/>
            <person name="Wang J."/>
            <person name="Liao Y."/>
            <person name="Shao Z."/>
        </authorList>
    </citation>
    <scope>NUCLEOTIDE SEQUENCE [LARGE SCALE GENOMIC DNA]</scope>
    <source>
        <strain evidence="3 4">SCH89</strain>
    </source>
</reference>
<keyword evidence="4" id="KW-1185">Reference proteome</keyword>
<dbReference type="InterPro" id="IPR049450">
    <property type="entry name" value="ACOT8-like_C"/>
</dbReference>
<feature type="domain" description="Acyl-CoA thioesterase-like N-terminal HotDog" evidence="1">
    <location>
        <begin position="23"/>
        <end position="105"/>
    </location>
</feature>
<dbReference type="InterPro" id="IPR049449">
    <property type="entry name" value="TesB_ACOT8-like_N"/>
</dbReference>
<dbReference type="STRING" id="1280953.HOC_07589"/>
<dbReference type="PATRIC" id="fig|1280953.3.peg.1538"/>
<dbReference type="AlphaFoldDB" id="A0A059G881"/>
<evidence type="ECO:0000259" key="1">
    <source>
        <dbReference type="Pfam" id="PF13622"/>
    </source>
</evidence>
<dbReference type="Pfam" id="PF13622">
    <property type="entry name" value="4HBT_3"/>
    <property type="match status" value="1"/>
</dbReference>
<name>A0A059G881_9PROT</name>
<dbReference type="Gene3D" id="2.40.160.210">
    <property type="entry name" value="Acyl-CoA thioesterase, double hotdog domain"/>
    <property type="match status" value="1"/>
</dbReference>
<evidence type="ECO:0000313" key="4">
    <source>
        <dbReference type="Proteomes" id="UP000024942"/>
    </source>
</evidence>
<evidence type="ECO:0000313" key="3">
    <source>
        <dbReference type="EMBL" id="KDA03021.1"/>
    </source>
</evidence>
<evidence type="ECO:0008006" key="5">
    <source>
        <dbReference type="Google" id="ProtNLM"/>
    </source>
</evidence>
<sequence>MAAYTELLAGIRRDEANATKVVLPDAWMQGRTTYGGLTAALCLEAAIPLAPGMPIRSAQVAFVGPVGGEVTCTPTLLRQGKNTVFVSVRMMGSDGVAAEAIFAFGAARESALDFNNLKAPDVTSPEDTVSYFGENPNRPNFTRNFNMRMAAGERPISGADKGDVTIWMRHVDPAVVPDAVAVLAIADAPPPAAMSMFTAPARISSMTWMAEFLTDETTTRDGWFLARHVAETARHGYSSQAMTLWNANGQPVMVGRQTIAIFG</sequence>
<dbReference type="EMBL" id="ARYL01000009">
    <property type="protein sequence ID" value="KDA03021.1"/>
    <property type="molecule type" value="Genomic_DNA"/>
</dbReference>
<evidence type="ECO:0000259" key="2">
    <source>
        <dbReference type="Pfam" id="PF20789"/>
    </source>
</evidence>
<accession>A0A059G881</accession>
<feature type="domain" description="Acyl-CoA thioesterase-like C-terminal" evidence="2">
    <location>
        <begin position="133"/>
        <end position="260"/>
    </location>
</feature>
<dbReference type="Pfam" id="PF20789">
    <property type="entry name" value="4HBT_3C"/>
    <property type="match status" value="1"/>
</dbReference>
<dbReference type="SUPFAM" id="SSF54637">
    <property type="entry name" value="Thioesterase/thiol ester dehydrase-isomerase"/>
    <property type="match status" value="2"/>
</dbReference>
<dbReference type="RefSeq" id="WP_035537198.1">
    <property type="nucleotide sequence ID" value="NZ_ARYL01000009.1"/>
</dbReference>
<dbReference type="InterPro" id="IPR029069">
    <property type="entry name" value="HotDog_dom_sf"/>
</dbReference>
<proteinExistence type="predicted"/>